<organism evidence="1 2">
    <name type="scientific">Drosophila arizonae</name>
    <name type="common">Fruit fly</name>
    <dbReference type="NCBI Taxonomy" id="7263"/>
    <lineage>
        <taxon>Eukaryota</taxon>
        <taxon>Metazoa</taxon>
        <taxon>Ecdysozoa</taxon>
        <taxon>Arthropoda</taxon>
        <taxon>Hexapoda</taxon>
        <taxon>Insecta</taxon>
        <taxon>Pterygota</taxon>
        <taxon>Neoptera</taxon>
        <taxon>Endopterygota</taxon>
        <taxon>Diptera</taxon>
        <taxon>Brachycera</taxon>
        <taxon>Muscomorpha</taxon>
        <taxon>Ephydroidea</taxon>
        <taxon>Drosophilidae</taxon>
        <taxon>Drosophila</taxon>
    </lineage>
</organism>
<protein>
    <submittedName>
        <fullName evidence="2">Uncharacterized protein LOC108620395</fullName>
    </submittedName>
</protein>
<dbReference type="GeneID" id="108620395"/>
<evidence type="ECO:0000313" key="1">
    <source>
        <dbReference type="Proteomes" id="UP000694904"/>
    </source>
</evidence>
<reference evidence="2" key="1">
    <citation type="submission" date="2025-08" db="UniProtKB">
        <authorList>
            <consortium name="RefSeq"/>
        </authorList>
    </citation>
    <scope>IDENTIFICATION</scope>
    <source>
        <tissue evidence="2">Whole organism</tissue>
    </source>
</reference>
<evidence type="ECO:0000313" key="2">
    <source>
        <dbReference type="RefSeq" id="XP_017872791.1"/>
    </source>
</evidence>
<accession>A0ABM1Q005</accession>
<dbReference type="Proteomes" id="UP000694904">
    <property type="component" value="Unplaced"/>
</dbReference>
<dbReference type="RefSeq" id="XP_017872791.1">
    <property type="nucleotide sequence ID" value="XM_018017302.1"/>
</dbReference>
<name>A0ABM1Q005_DROAR</name>
<sequence>MKLKSKQQSSLRCLHFYEAQLYSQVHSHFKTRPLNISNLSGIDCCGDQQSISHLPPSSASFREVVHYFDYIVLWFFTPSTTIRMCCSPCYSCSYSCTSPCNGCCSGCCGCNGCCGGGCCSAAACCYPSCCGGSCGPCC</sequence>
<proteinExistence type="predicted"/>
<gene>
    <name evidence="2" type="primary">LOC108620395</name>
</gene>
<keyword evidence="1" id="KW-1185">Reference proteome</keyword>